<dbReference type="Pfam" id="PF06516">
    <property type="entry name" value="NUP"/>
    <property type="match status" value="1"/>
</dbReference>
<sequence>MNRTLARAVLFGAALPFVHLVSLARGAEALLPVRVVVVTTFELGADTGDTPGEFQHWVERLPLPTVLSAPGSDHGTLRYNATMQVLGIVTGEGPSHMASAMTGLALDTRFDLRRAYFILAGIGGIDPNFGSIGSAVWAPHVVNGGLAHMVDAREMPASWPDGFTPVQGADPEPTPTPPIHSQWGDMAYTLDPGLVGWAWNLTRDIPLSDTDKLRANRARYTGFEKAQKPPAVMRGDTLSSETFWVGARMNTWAERWVRYWTQGQGVFATTAEEDVAFMQALSAQAKAGRVDIRRALVLRAGSNYDMPPPGGTAAQLLRDEQTENGFAGFLPSVEATYRVGSVVVRELVRHWDRYADTVPQEHARP</sequence>
<dbReference type="PIRSF" id="PIRSF013171">
    <property type="entry name" value="Pur_nuclsid_perm"/>
    <property type="match status" value="1"/>
</dbReference>
<proteinExistence type="predicted"/>
<comment type="caution">
    <text evidence="1">The sequence shown here is derived from an EMBL/GenBank/DDBJ whole genome shotgun (WGS) entry which is preliminary data.</text>
</comment>
<dbReference type="EMBL" id="WOTH01000010">
    <property type="protein sequence ID" value="NHO53714.1"/>
    <property type="molecule type" value="Genomic_DNA"/>
</dbReference>
<dbReference type="RefSeq" id="WP_166314259.1">
    <property type="nucleotide sequence ID" value="NZ_WOTH01000010.1"/>
</dbReference>
<dbReference type="Proteomes" id="UP000597459">
    <property type="component" value="Unassembled WGS sequence"/>
</dbReference>
<dbReference type="PANTHER" id="PTHR38643">
    <property type="entry name" value="PURINE NUCLEOSIDE PERMEASE C285.05-RELATED"/>
    <property type="match status" value="1"/>
</dbReference>
<dbReference type="InterPro" id="IPR009486">
    <property type="entry name" value="Pur_nuclsid_perm"/>
</dbReference>
<evidence type="ECO:0000313" key="1">
    <source>
        <dbReference type="EMBL" id="NHO53714.1"/>
    </source>
</evidence>
<evidence type="ECO:0000313" key="2">
    <source>
        <dbReference type="Proteomes" id="UP000597459"/>
    </source>
</evidence>
<keyword evidence="2" id="KW-1185">Reference proteome</keyword>
<reference evidence="1" key="1">
    <citation type="submission" date="2019-11" db="EMBL/GenBank/DDBJ databases">
        <title>Description of new Acetobacter species.</title>
        <authorList>
            <person name="Cleenwerck I."/>
            <person name="Sombolestani A.S."/>
        </authorList>
    </citation>
    <scope>NUCLEOTIDE SEQUENCE</scope>
    <source>
        <strain evidence="1">LMG 1626</strain>
    </source>
</reference>
<dbReference type="PANTHER" id="PTHR38643:SF1">
    <property type="entry name" value="PURINE NUCLEOSIDE PERMEASE C285.05-RELATED"/>
    <property type="match status" value="1"/>
</dbReference>
<name>A0A967B5P6_9PROT</name>
<dbReference type="GO" id="GO:0055085">
    <property type="term" value="P:transmembrane transport"/>
    <property type="evidence" value="ECO:0007669"/>
    <property type="project" value="InterPro"/>
</dbReference>
<gene>
    <name evidence="1" type="ORF">GOB87_07010</name>
</gene>
<protein>
    <submittedName>
        <fullName evidence="1">Purine nucleoside permease</fullName>
    </submittedName>
</protein>
<accession>A0A967B5P6</accession>
<dbReference type="AlphaFoldDB" id="A0A967B5P6"/>
<organism evidence="1 2">
    <name type="scientific">Acetobacter estunensis</name>
    <dbReference type="NCBI Taxonomy" id="104097"/>
    <lineage>
        <taxon>Bacteria</taxon>
        <taxon>Pseudomonadati</taxon>
        <taxon>Pseudomonadota</taxon>
        <taxon>Alphaproteobacteria</taxon>
        <taxon>Acetobacterales</taxon>
        <taxon>Acetobacteraceae</taxon>
        <taxon>Acetobacter</taxon>
    </lineage>
</organism>